<protein>
    <recommendedName>
        <fullName evidence="1">Reverse transcriptase domain-containing protein</fullName>
    </recommendedName>
</protein>
<name>A0ABD2YA36_9GENT</name>
<dbReference type="EMBL" id="JBJUIK010000015">
    <property type="protein sequence ID" value="KAL3502473.1"/>
    <property type="molecule type" value="Genomic_DNA"/>
</dbReference>
<dbReference type="PANTHER" id="PTHR33116:SF80">
    <property type="entry name" value="REVERSE TRANSCRIPTASE ZINC-BINDING DOMAIN-CONTAINING PROTEIN"/>
    <property type="match status" value="1"/>
</dbReference>
<evidence type="ECO:0000259" key="1">
    <source>
        <dbReference type="PROSITE" id="PS50878"/>
    </source>
</evidence>
<accession>A0ABD2YA36</accession>
<comment type="caution">
    <text evidence="2">The sequence shown here is derived from an EMBL/GenBank/DDBJ whole genome shotgun (WGS) entry which is preliminary data.</text>
</comment>
<proteinExistence type="predicted"/>
<gene>
    <name evidence="2" type="ORF">ACH5RR_036922</name>
</gene>
<evidence type="ECO:0000313" key="2">
    <source>
        <dbReference type="EMBL" id="KAL3502473.1"/>
    </source>
</evidence>
<evidence type="ECO:0000313" key="3">
    <source>
        <dbReference type="Proteomes" id="UP001630127"/>
    </source>
</evidence>
<dbReference type="PANTHER" id="PTHR33116">
    <property type="entry name" value="REVERSE TRANSCRIPTASE ZINC-BINDING DOMAIN-CONTAINING PROTEIN-RELATED-RELATED"/>
    <property type="match status" value="1"/>
</dbReference>
<keyword evidence="3" id="KW-1185">Reference proteome</keyword>
<dbReference type="Proteomes" id="UP001630127">
    <property type="component" value="Unassembled WGS sequence"/>
</dbReference>
<reference evidence="2 3" key="1">
    <citation type="submission" date="2024-11" db="EMBL/GenBank/DDBJ databases">
        <title>A near-complete genome assembly of Cinchona calisaya.</title>
        <authorList>
            <person name="Lian D.C."/>
            <person name="Zhao X.W."/>
            <person name="Wei L."/>
        </authorList>
    </citation>
    <scope>NUCLEOTIDE SEQUENCE [LARGE SCALE GENOMIC DNA]</scope>
    <source>
        <tissue evidence="2">Nenye</tissue>
    </source>
</reference>
<organism evidence="2 3">
    <name type="scientific">Cinchona calisaya</name>
    <dbReference type="NCBI Taxonomy" id="153742"/>
    <lineage>
        <taxon>Eukaryota</taxon>
        <taxon>Viridiplantae</taxon>
        <taxon>Streptophyta</taxon>
        <taxon>Embryophyta</taxon>
        <taxon>Tracheophyta</taxon>
        <taxon>Spermatophyta</taxon>
        <taxon>Magnoliopsida</taxon>
        <taxon>eudicotyledons</taxon>
        <taxon>Gunneridae</taxon>
        <taxon>Pentapetalae</taxon>
        <taxon>asterids</taxon>
        <taxon>lamiids</taxon>
        <taxon>Gentianales</taxon>
        <taxon>Rubiaceae</taxon>
        <taxon>Cinchonoideae</taxon>
        <taxon>Cinchoneae</taxon>
        <taxon>Cinchona</taxon>
    </lineage>
</organism>
<dbReference type="Pfam" id="PF00078">
    <property type="entry name" value="RVT_1"/>
    <property type="match status" value="1"/>
</dbReference>
<dbReference type="InterPro" id="IPR000477">
    <property type="entry name" value="RT_dom"/>
</dbReference>
<feature type="domain" description="Reverse transcriptase" evidence="1">
    <location>
        <begin position="1"/>
        <end position="130"/>
    </location>
</feature>
<dbReference type="AlphaFoldDB" id="A0ABD2YA36"/>
<dbReference type="PROSITE" id="PS50878">
    <property type="entry name" value="RT_POL"/>
    <property type="match status" value="1"/>
</dbReference>
<sequence length="201" mass="22773">MGYFKSSCGVKQGDPLSPLLFILASEVLSHGLISNMETQKILTFSILQDWPVVSHLVFADDVLIFTREEKRSLEHLMEFLPISQRDSGQRINYFKSSSLLSPRCPSVSLLLRITGMRRGSLPFVYLGSPIILGRKKIQHFAGLVEKFQAKLSGWRHNRLSLGNRLIPIKHVLTSIPTHILTVLEPPKELLNQPKQLMSNLF</sequence>